<feature type="compositionally biased region" description="Basic and acidic residues" evidence="1">
    <location>
        <begin position="1"/>
        <end position="10"/>
    </location>
</feature>
<reference evidence="4 5" key="1">
    <citation type="submission" date="2018-06" db="EMBL/GenBank/DDBJ databases">
        <title>Complete genome of Desulfovibrio marinus P48SEP.</title>
        <authorList>
            <person name="Crispim J.S."/>
            <person name="Vidigal P.M.P."/>
            <person name="Silva L.C.F."/>
            <person name="Araujo L.C."/>
            <person name="Laguardia C.N."/>
            <person name="Dias R.S."/>
            <person name="Sousa M.P."/>
            <person name="Paula S.O."/>
            <person name="Silva C."/>
        </authorList>
    </citation>
    <scope>NUCLEOTIDE SEQUENCE [LARGE SCALE GENOMIC DNA]</scope>
    <source>
        <strain evidence="4 5">P48SEP</strain>
    </source>
</reference>
<evidence type="ECO:0000313" key="3">
    <source>
        <dbReference type="EMBL" id="QJT09892.1"/>
    </source>
</evidence>
<reference evidence="3 6" key="2">
    <citation type="submission" date="2019-04" db="EMBL/GenBank/DDBJ databases">
        <title>Isolation and culture of sulfate reducing bacteria from the cold seep of the South China Sea.</title>
        <authorList>
            <person name="Sun C."/>
            <person name="Liu R."/>
        </authorList>
    </citation>
    <scope>NUCLEOTIDE SEQUENCE [LARGE SCALE GENOMIC DNA]</scope>
    <source>
        <strain evidence="3 6">CS1</strain>
    </source>
</reference>
<dbReference type="Pfam" id="PF00027">
    <property type="entry name" value="cNMP_binding"/>
    <property type="match status" value="1"/>
</dbReference>
<dbReference type="OrthoDB" id="5420529at2"/>
<dbReference type="EMBL" id="CP039543">
    <property type="protein sequence ID" value="QJT09892.1"/>
    <property type="molecule type" value="Genomic_DNA"/>
</dbReference>
<dbReference type="Proteomes" id="UP000503251">
    <property type="component" value="Chromosome"/>
</dbReference>
<protein>
    <submittedName>
        <fullName evidence="4">Crp/Fnr family transcriptional regulator</fullName>
    </submittedName>
    <submittedName>
        <fullName evidence="3">Cyclic nucleotide-binding domain-containing protein</fullName>
    </submittedName>
</protein>
<name>A0A6P1ZJV6_9BACT</name>
<dbReference type="PROSITE" id="PS50042">
    <property type="entry name" value="CNMP_BINDING_3"/>
    <property type="match status" value="1"/>
</dbReference>
<evidence type="ECO:0000313" key="5">
    <source>
        <dbReference type="Proteomes" id="UP000434052"/>
    </source>
</evidence>
<dbReference type="EMBL" id="QMIF01000002">
    <property type="protein sequence ID" value="TVM35991.1"/>
    <property type="molecule type" value="Genomic_DNA"/>
</dbReference>
<feature type="domain" description="Cyclic nucleotide-binding" evidence="2">
    <location>
        <begin position="39"/>
        <end position="138"/>
    </location>
</feature>
<dbReference type="CDD" id="cd00038">
    <property type="entry name" value="CAP_ED"/>
    <property type="match status" value="1"/>
</dbReference>
<evidence type="ECO:0000259" key="2">
    <source>
        <dbReference type="PROSITE" id="PS50042"/>
    </source>
</evidence>
<dbReference type="Proteomes" id="UP000434052">
    <property type="component" value="Unassembled WGS sequence"/>
</dbReference>
<dbReference type="Gene3D" id="2.60.120.10">
    <property type="entry name" value="Jelly Rolls"/>
    <property type="match status" value="1"/>
</dbReference>
<feature type="region of interest" description="Disordered" evidence="1">
    <location>
        <begin position="1"/>
        <end position="24"/>
    </location>
</feature>
<dbReference type="InterPro" id="IPR014710">
    <property type="entry name" value="RmlC-like_jellyroll"/>
</dbReference>
<dbReference type="SMART" id="SM00100">
    <property type="entry name" value="cNMP"/>
    <property type="match status" value="1"/>
</dbReference>
<keyword evidence="6" id="KW-1185">Reference proteome</keyword>
<feature type="compositionally biased region" description="Polar residues" evidence="1">
    <location>
        <begin position="11"/>
        <end position="24"/>
    </location>
</feature>
<evidence type="ECO:0000313" key="6">
    <source>
        <dbReference type="Proteomes" id="UP000503251"/>
    </source>
</evidence>
<accession>A0A6P1ZJV6</accession>
<dbReference type="InterPro" id="IPR018490">
    <property type="entry name" value="cNMP-bd_dom_sf"/>
</dbReference>
<dbReference type="PANTHER" id="PTHR23011:SF28">
    <property type="entry name" value="CYCLIC NUCLEOTIDE-BINDING DOMAIN CONTAINING PROTEIN"/>
    <property type="match status" value="1"/>
</dbReference>
<dbReference type="SUPFAM" id="SSF51206">
    <property type="entry name" value="cAMP-binding domain-like"/>
    <property type="match status" value="1"/>
</dbReference>
<dbReference type="PANTHER" id="PTHR23011">
    <property type="entry name" value="CYCLIC NUCLEOTIDE-BINDING DOMAIN CONTAINING PROTEIN"/>
    <property type="match status" value="1"/>
</dbReference>
<gene>
    <name evidence="4" type="ORF">DQK91_04920</name>
    <name evidence="3" type="ORF">E8L03_13515</name>
</gene>
<sequence>MTTSCKRRECSMNSSTETESNKQTSEFQKNLDILRQVTFFSGLDLEPLKVFAYLATRERLKPGESLFKQGEQEGQFVYVISGRLAAFHDDGGALVEFGPDNYFGFMALIGKSPHLFTVTAEEESIFLTISRERFFKTLEQFPGIGTRFLVAVSEAVGNWERKALEKGAAGEQHVGVSLL</sequence>
<proteinExistence type="predicted"/>
<organism evidence="4 5">
    <name type="scientific">Oceanidesulfovibrio marinus</name>
    <dbReference type="NCBI Taxonomy" id="370038"/>
    <lineage>
        <taxon>Bacteria</taxon>
        <taxon>Pseudomonadati</taxon>
        <taxon>Thermodesulfobacteriota</taxon>
        <taxon>Desulfovibrionia</taxon>
        <taxon>Desulfovibrionales</taxon>
        <taxon>Desulfovibrionaceae</taxon>
        <taxon>Oceanidesulfovibrio</taxon>
    </lineage>
</organism>
<dbReference type="InterPro" id="IPR000595">
    <property type="entry name" value="cNMP-bd_dom"/>
</dbReference>
<evidence type="ECO:0000256" key="1">
    <source>
        <dbReference type="SAM" id="MobiDB-lite"/>
    </source>
</evidence>
<evidence type="ECO:0000313" key="4">
    <source>
        <dbReference type="EMBL" id="TVM35991.1"/>
    </source>
</evidence>
<dbReference type="AlphaFoldDB" id="A0A6P1ZJV6"/>